<dbReference type="EMBL" id="CP122537">
    <property type="protein sequence ID" value="WGH80442.1"/>
    <property type="molecule type" value="Genomic_DNA"/>
</dbReference>
<feature type="region of interest" description="Disordered" evidence="1">
    <location>
        <begin position="191"/>
        <end position="210"/>
    </location>
</feature>
<organism evidence="2 3">
    <name type="scientific">Jannaschia ovalis</name>
    <dbReference type="NCBI Taxonomy" id="3038773"/>
    <lineage>
        <taxon>Bacteria</taxon>
        <taxon>Pseudomonadati</taxon>
        <taxon>Pseudomonadota</taxon>
        <taxon>Alphaproteobacteria</taxon>
        <taxon>Rhodobacterales</taxon>
        <taxon>Roseobacteraceae</taxon>
        <taxon>Jannaschia</taxon>
    </lineage>
</organism>
<dbReference type="RefSeq" id="WP_279967540.1">
    <property type="nucleotide sequence ID" value="NZ_CP122537.1"/>
</dbReference>
<protein>
    <recommendedName>
        <fullName evidence="4">Double-strand break repair protein AddB</fullName>
    </recommendedName>
</protein>
<gene>
    <name evidence="2" type="ORF">P8627_10400</name>
</gene>
<reference evidence="2 3" key="1">
    <citation type="submission" date="2023-04" db="EMBL/GenBank/DDBJ databases">
        <title>Jannaschia ovalis sp. nov., a marine bacterium isolated from sea tidal flat.</title>
        <authorList>
            <person name="Kwon D.Y."/>
            <person name="Kim J.-J."/>
        </authorList>
    </citation>
    <scope>NUCLEOTIDE SEQUENCE [LARGE SCALE GENOMIC DNA]</scope>
    <source>
        <strain evidence="2 3">GRR-S6-38</strain>
    </source>
</reference>
<keyword evidence="3" id="KW-1185">Reference proteome</keyword>
<proteinExistence type="predicted"/>
<evidence type="ECO:0000313" key="2">
    <source>
        <dbReference type="EMBL" id="WGH80442.1"/>
    </source>
</evidence>
<sequence>MIRGVFHEPPGVDFSRAVVAGLTARLADAPPEALARVTLLVNTHRMARRVEAAFAQRGATLLPRIGLVSDLAALLPPGAAPRATIAPLALRLRLTRLVERLLAARPDLAPPAAAFDLAGTLATLLAEMQEEGTGLEALEAIETGELSDHWRRNLDFLRIVLPWLDGTGEVTPAAAQRAALDILLGRWRAAPPAIPSSSRAPPPRGPRPAR</sequence>
<dbReference type="Proteomes" id="UP001243420">
    <property type="component" value="Chromosome"/>
</dbReference>
<evidence type="ECO:0008006" key="4">
    <source>
        <dbReference type="Google" id="ProtNLM"/>
    </source>
</evidence>
<name>A0ABY8LGL6_9RHOB</name>
<accession>A0ABY8LGL6</accession>
<evidence type="ECO:0000256" key="1">
    <source>
        <dbReference type="SAM" id="MobiDB-lite"/>
    </source>
</evidence>
<feature type="compositionally biased region" description="Pro residues" evidence="1">
    <location>
        <begin position="200"/>
        <end position="210"/>
    </location>
</feature>
<evidence type="ECO:0000313" key="3">
    <source>
        <dbReference type="Proteomes" id="UP001243420"/>
    </source>
</evidence>